<feature type="domain" description="HTH tetR-type" evidence="6">
    <location>
        <begin position="8"/>
        <end position="68"/>
    </location>
</feature>
<dbReference type="PANTHER" id="PTHR30055:SF234">
    <property type="entry name" value="HTH-TYPE TRANSCRIPTIONAL REGULATOR BETI"/>
    <property type="match status" value="1"/>
</dbReference>
<dbReference type="SUPFAM" id="SSF48498">
    <property type="entry name" value="Tetracyclin repressor-like, C-terminal domain"/>
    <property type="match status" value="1"/>
</dbReference>
<evidence type="ECO:0000256" key="3">
    <source>
        <dbReference type="ARBA" id="ARBA00023125"/>
    </source>
</evidence>
<keyword evidence="8" id="KW-1185">Reference proteome</keyword>
<proteinExistence type="predicted"/>
<dbReference type="Pfam" id="PF00440">
    <property type="entry name" value="TetR_N"/>
    <property type="match status" value="1"/>
</dbReference>
<evidence type="ECO:0000259" key="6">
    <source>
        <dbReference type="PROSITE" id="PS50977"/>
    </source>
</evidence>
<accession>A0A8J3ZB67</accession>
<evidence type="ECO:0000256" key="5">
    <source>
        <dbReference type="PROSITE-ProRule" id="PRU00335"/>
    </source>
</evidence>
<dbReference type="Gene3D" id="1.10.357.10">
    <property type="entry name" value="Tetracycline Repressor, domain 2"/>
    <property type="match status" value="1"/>
</dbReference>
<comment type="caution">
    <text evidence="7">The sequence shown here is derived from an EMBL/GenBank/DDBJ whole genome shotgun (WGS) entry which is preliminary data.</text>
</comment>
<evidence type="ECO:0000313" key="8">
    <source>
        <dbReference type="Proteomes" id="UP000612585"/>
    </source>
</evidence>
<dbReference type="PROSITE" id="PS50977">
    <property type="entry name" value="HTH_TETR_2"/>
    <property type="match status" value="1"/>
</dbReference>
<protein>
    <submittedName>
        <fullName evidence="7">TetR family transcriptional regulator</fullName>
    </submittedName>
</protein>
<dbReference type="EMBL" id="BOPG01000061">
    <property type="protein sequence ID" value="GIJ60934.1"/>
    <property type="molecule type" value="Genomic_DNA"/>
</dbReference>
<evidence type="ECO:0000256" key="1">
    <source>
        <dbReference type="ARBA" id="ARBA00022491"/>
    </source>
</evidence>
<dbReference type="InterPro" id="IPR001647">
    <property type="entry name" value="HTH_TetR"/>
</dbReference>
<keyword evidence="1" id="KW-0678">Repressor</keyword>
<evidence type="ECO:0000256" key="2">
    <source>
        <dbReference type="ARBA" id="ARBA00023015"/>
    </source>
</evidence>
<sequence length="218" mass="24224">MPKIVDPDARRRAVTDAVFRVISRDGLEAASLRRIADEAGLAIGSVRHYFASHTELTVFALAALRTRMTERILRHVDRLAGADPAPPREVAEAVLAEFLPLDEARHQETVVWLAFVTAARTRPELHDESTRLHEGTRQVVRRVVDRAASLGRVADDFDPALETERLAALLDGLAMSAVLHPDLVTPATMRRILTHHLDTLRTPERGSTDVRETGTMRP</sequence>
<dbReference type="GO" id="GO:0003700">
    <property type="term" value="F:DNA-binding transcription factor activity"/>
    <property type="evidence" value="ECO:0007669"/>
    <property type="project" value="TreeGrafter"/>
</dbReference>
<dbReference type="RefSeq" id="WP_204005593.1">
    <property type="nucleotide sequence ID" value="NZ_BOPG01000061.1"/>
</dbReference>
<evidence type="ECO:0000313" key="7">
    <source>
        <dbReference type="EMBL" id="GIJ60934.1"/>
    </source>
</evidence>
<organism evidence="7 8">
    <name type="scientific">Virgisporangium aurantiacum</name>
    <dbReference type="NCBI Taxonomy" id="175570"/>
    <lineage>
        <taxon>Bacteria</taxon>
        <taxon>Bacillati</taxon>
        <taxon>Actinomycetota</taxon>
        <taxon>Actinomycetes</taxon>
        <taxon>Micromonosporales</taxon>
        <taxon>Micromonosporaceae</taxon>
        <taxon>Virgisporangium</taxon>
    </lineage>
</organism>
<dbReference type="InterPro" id="IPR009057">
    <property type="entry name" value="Homeodomain-like_sf"/>
</dbReference>
<evidence type="ECO:0000256" key="4">
    <source>
        <dbReference type="ARBA" id="ARBA00023163"/>
    </source>
</evidence>
<dbReference type="InterPro" id="IPR036271">
    <property type="entry name" value="Tet_transcr_reg_TetR-rel_C_sf"/>
</dbReference>
<dbReference type="SUPFAM" id="SSF46689">
    <property type="entry name" value="Homeodomain-like"/>
    <property type="match status" value="1"/>
</dbReference>
<dbReference type="AlphaFoldDB" id="A0A8J3ZB67"/>
<reference evidence="7" key="1">
    <citation type="submission" date="2021-01" db="EMBL/GenBank/DDBJ databases">
        <title>Whole genome shotgun sequence of Virgisporangium aurantiacum NBRC 16421.</title>
        <authorList>
            <person name="Komaki H."/>
            <person name="Tamura T."/>
        </authorList>
    </citation>
    <scope>NUCLEOTIDE SEQUENCE</scope>
    <source>
        <strain evidence="7">NBRC 16421</strain>
    </source>
</reference>
<keyword evidence="4" id="KW-0804">Transcription</keyword>
<dbReference type="Proteomes" id="UP000612585">
    <property type="component" value="Unassembled WGS sequence"/>
</dbReference>
<keyword evidence="2" id="KW-0805">Transcription regulation</keyword>
<dbReference type="GO" id="GO:0000976">
    <property type="term" value="F:transcription cis-regulatory region binding"/>
    <property type="evidence" value="ECO:0007669"/>
    <property type="project" value="TreeGrafter"/>
</dbReference>
<keyword evidence="3 5" id="KW-0238">DNA-binding</keyword>
<dbReference type="PANTHER" id="PTHR30055">
    <property type="entry name" value="HTH-TYPE TRANSCRIPTIONAL REGULATOR RUTR"/>
    <property type="match status" value="1"/>
</dbReference>
<dbReference type="InterPro" id="IPR050109">
    <property type="entry name" value="HTH-type_TetR-like_transc_reg"/>
</dbReference>
<gene>
    <name evidence="7" type="ORF">Vau01_084500</name>
</gene>
<feature type="DNA-binding region" description="H-T-H motif" evidence="5">
    <location>
        <begin position="31"/>
        <end position="50"/>
    </location>
</feature>
<dbReference type="Pfam" id="PF13977">
    <property type="entry name" value="TetR_C_6"/>
    <property type="match status" value="1"/>
</dbReference>
<name>A0A8J3ZB67_9ACTN</name>
<dbReference type="InterPro" id="IPR039538">
    <property type="entry name" value="BetI_C"/>
</dbReference>